<name>A0A835RST6_VANPL</name>
<evidence type="ECO:0000313" key="2">
    <source>
        <dbReference type="EMBL" id="KAG0497404.1"/>
    </source>
</evidence>
<gene>
    <name evidence="2" type="ORF">HPP92_002095</name>
</gene>
<protein>
    <submittedName>
        <fullName evidence="2">Uncharacterized protein</fullName>
    </submittedName>
</protein>
<dbReference type="Proteomes" id="UP000636800">
    <property type="component" value="Chromosome 1"/>
</dbReference>
<evidence type="ECO:0000256" key="1">
    <source>
        <dbReference type="SAM" id="MobiDB-lite"/>
    </source>
</evidence>
<dbReference type="OrthoDB" id="1699231at2759"/>
<sequence length="91" mass="9798">MKVLKRPTTSPQPRWLTGPAPTSLTVTAFPPCPTSARTSACGIGSQSSVGSLMRSTQPIFTMVNVSWCEPQRLQPFVFRKPACPPEGPTPN</sequence>
<comment type="caution">
    <text evidence="2">The sequence shown here is derived from an EMBL/GenBank/DDBJ whole genome shotgun (WGS) entry which is preliminary data.</text>
</comment>
<accession>A0A835RST6</accession>
<proteinExistence type="predicted"/>
<evidence type="ECO:0000313" key="3">
    <source>
        <dbReference type="Proteomes" id="UP000636800"/>
    </source>
</evidence>
<organism evidence="2 3">
    <name type="scientific">Vanilla planifolia</name>
    <name type="common">Vanilla</name>
    <dbReference type="NCBI Taxonomy" id="51239"/>
    <lineage>
        <taxon>Eukaryota</taxon>
        <taxon>Viridiplantae</taxon>
        <taxon>Streptophyta</taxon>
        <taxon>Embryophyta</taxon>
        <taxon>Tracheophyta</taxon>
        <taxon>Spermatophyta</taxon>
        <taxon>Magnoliopsida</taxon>
        <taxon>Liliopsida</taxon>
        <taxon>Asparagales</taxon>
        <taxon>Orchidaceae</taxon>
        <taxon>Vanilloideae</taxon>
        <taxon>Vanilleae</taxon>
        <taxon>Vanilla</taxon>
    </lineage>
</organism>
<dbReference type="EMBL" id="JADCNL010000001">
    <property type="protein sequence ID" value="KAG0497404.1"/>
    <property type="molecule type" value="Genomic_DNA"/>
</dbReference>
<reference evidence="2 3" key="1">
    <citation type="journal article" date="2020" name="Nat. Food">
        <title>A phased Vanilla planifolia genome enables genetic improvement of flavour and production.</title>
        <authorList>
            <person name="Hasing T."/>
            <person name="Tang H."/>
            <person name="Brym M."/>
            <person name="Khazi F."/>
            <person name="Huang T."/>
            <person name="Chambers A.H."/>
        </authorList>
    </citation>
    <scope>NUCLEOTIDE SEQUENCE [LARGE SCALE GENOMIC DNA]</scope>
    <source>
        <tissue evidence="2">Leaf</tissue>
    </source>
</reference>
<keyword evidence="3" id="KW-1185">Reference proteome</keyword>
<dbReference type="AlphaFoldDB" id="A0A835RST6"/>
<feature type="region of interest" description="Disordered" evidence="1">
    <location>
        <begin position="1"/>
        <end position="22"/>
    </location>
</feature>